<evidence type="ECO:0000256" key="7">
    <source>
        <dbReference type="ARBA" id="ARBA00022989"/>
    </source>
</evidence>
<feature type="transmembrane region" description="Helical" evidence="9">
    <location>
        <begin position="64"/>
        <end position="90"/>
    </location>
</feature>
<evidence type="ECO:0000256" key="1">
    <source>
        <dbReference type="ARBA" id="ARBA00004651"/>
    </source>
</evidence>
<name>A0A3N2CZ95_9ACTN</name>
<dbReference type="RefSeq" id="WP_246003602.1">
    <property type="nucleotide sequence ID" value="NZ_RKHO01000001.1"/>
</dbReference>
<evidence type="ECO:0000256" key="5">
    <source>
        <dbReference type="ARBA" id="ARBA00022505"/>
    </source>
</evidence>
<dbReference type="GO" id="GO:0005886">
    <property type="term" value="C:plasma membrane"/>
    <property type="evidence" value="ECO:0007669"/>
    <property type="project" value="UniProtKB-SubCell"/>
</dbReference>
<keyword evidence="13" id="KW-1185">Reference proteome</keyword>
<keyword evidence="5 10" id="KW-0500">Molybdenum</keyword>
<evidence type="ECO:0000256" key="10">
    <source>
        <dbReference type="RuleBase" id="RU365097"/>
    </source>
</evidence>
<keyword evidence="6 9" id="KW-0812">Transmembrane</keyword>
<comment type="caution">
    <text evidence="12">The sequence shown here is derived from an EMBL/GenBank/DDBJ whole genome shotgun (WGS) entry which is preliminary data.</text>
</comment>
<dbReference type="CDD" id="cd06261">
    <property type="entry name" value="TM_PBP2"/>
    <property type="match status" value="1"/>
</dbReference>
<feature type="transmembrane region" description="Helical" evidence="9">
    <location>
        <begin position="248"/>
        <end position="267"/>
    </location>
</feature>
<evidence type="ECO:0000313" key="13">
    <source>
        <dbReference type="Proteomes" id="UP000281738"/>
    </source>
</evidence>
<evidence type="ECO:0000313" key="12">
    <source>
        <dbReference type="EMBL" id="ROR92852.1"/>
    </source>
</evidence>
<organism evidence="12 13">
    <name type="scientific">Nocardioides aurantiacus</name>
    <dbReference type="NCBI Taxonomy" id="86796"/>
    <lineage>
        <taxon>Bacteria</taxon>
        <taxon>Bacillati</taxon>
        <taxon>Actinomycetota</taxon>
        <taxon>Actinomycetes</taxon>
        <taxon>Propionibacteriales</taxon>
        <taxon>Nocardioidaceae</taxon>
        <taxon>Nocardioides</taxon>
    </lineage>
</organism>
<sequence length="277" mass="29034">MRTAPSGGPRRALGRRRERVPWPLGVPAALAVLLLLVPLGGLLVRAPWEGLPRILLTPEVREALRLSLVCASLATLVSVVLGVPLAYVLARSQAPGVRLLRALVTLPLVLPPVVGGVALLLAFGRNGIVGRYLDAWFGITVPFSTPAVVVAETFVAMPFLVVAVEGALRTADRGYDEAAATLGASRMTVFLRVTLPIIRPALVAGAVLCWARALGEFGATATFAGNFEGTTRTMPLAVYNAIQTDPDAAIALSLVLLTVSVTVLVVLRGRWTGQGAA</sequence>
<dbReference type="InterPro" id="IPR011867">
    <property type="entry name" value="ModB_ABC"/>
</dbReference>
<evidence type="ECO:0000256" key="6">
    <source>
        <dbReference type="ARBA" id="ARBA00022692"/>
    </source>
</evidence>
<dbReference type="InterPro" id="IPR035906">
    <property type="entry name" value="MetI-like_sf"/>
</dbReference>
<feature type="transmembrane region" description="Helical" evidence="9">
    <location>
        <begin position="189"/>
        <end position="213"/>
    </location>
</feature>
<protein>
    <recommendedName>
        <fullName evidence="10">Molybdenum transport system permease</fullName>
    </recommendedName>
</protein>
<feature type="transmembrane region" description="Helical" evidence="9">
    <location>
        <begin position="20"/>
        <end position="44"/>
    </location>
</feature>
<evidence type="ECO:0000256" key="9">
    <source>
        <dbReference type="RuleBase" id="RU363032"/>
    </source>
</evidence>
<keyword evidence="3 9" id="KW-0813">Transport</keyword>
<keyword evidence="4 10" id="KW-1003">Cell membrane</keyword>
<keyword evidence="7 9" id="KW-1133">Transmembrane helix</keyword>
<evidence type="ECO:0000256" key="4">
    <source>
        <dbReference type="ARBA" id="ARBA00022475"/>
    </source>
</evidence>
<dbReference type="InterPro" id="IPR000515">
    <property type="entry name" value="MetI-like"/>
</dbReference>
<evidence type="ECO:0000256" key="8">
    <source>
        <dbReference type="ARBA" id="ARBA00023136"/>
    </source>
</evidence>
<comment type="function">
    <text evidence="10">Part of the binding-protein-dependent transport system for molybdenum; probably responsible for the translocation of the substrate across the membrane.</text>
</comment>
<comment type="subcellular location">
    <subcellularLocation>
        <location evidence="1 9">Cell membrane</location>
        <topology evidence="1 9">Multi-pass membrane protein</topology>
    </subcellularLocation>
</comment>
<accession>A0A3N2CZ95</accession>
<proteinExistence type="inferred from homology"/>
<dbReference type="Pfam" id="PF00528">
    <property type="entry name" value="BPD_transp_1"/>
    <property type="match status" value="1"/>
</dbReference>
<dbReference type="AlphaFoldDB" id="A0A3N2CZ95"/>
<dbReference type="InterPro" id="IPR006469">
    <property type="entry name" value="NifC_ABC_porter"/>
</dbReference>
<evidence type="ECO:0000256" key="3">
    <source>
        <dbReference type="ARBA" id="ARBA00022448"/>
    </source>
</evidence>
<evidence type="ECO:0000256" key="2">
    <source>
        <dbReference type="ARBA" id="ARBA00007069"/>
    </source>
</evidence>
<dbReference type="NCBIfam" id="TIGR02141">
    <property type="entry name" value="modB_ABC"/>
    <property type="match status" value="1"/>
</dbReference>
<dbReference type="SUPFAM" id="SSF161098">
    <property type="entry name" value="MetI-like"/>
    <property type="match status" value="1"/>
</dbReference>
<dbReference type="GO" id="GO:0015098">
    <property type="term" value="F:molybdate ion transmembrane transporter activity"/>
    <property type="evidence" value="ECO:0007669"/>
    <property type="project" value="UniProtKB-UniRule"/>
</dbReference>
<dbReference type="PANTHER" id="PTHR30183">
    <property type="entry name" value="MOLYBDENUM TRANSPORT SYSTEM PERMEASE PROTEIN MODB"/>
    <property type="match status" value="1"/>
</dbReference>
<dbReference type="EMBL" id="RKHO01000001">
    <property type="protein sequence ID" value="ROR92852.1"/>
    <property type="molecule type" value="Genomic_DNA"/>
</dbReference>
<feature type="transmembrane region" description="Helical" evidence="9">
    <location>
        <begin position="143"/>
        <end position="168"/>
    </location>
</feature>
<feature type="transmembrane region" description="Helical" evidence="9">
    <location>
        <begin position="102"/>
        <end position="123"/>
    </location>
</feature>
<reference evidence="12 13" key="1">
    <citation type="submission" date="2018-11" db="EMBL/GenBank/DDBJ databases">
        <title>Sequencing the genomes of 1000 actinobacteria strains.</title>
        <authorList>
            <person name="Klenk H.-P."/>
        </authorList>
    </citation>
    <scope>NUCLEOTIDE SEQUENCE [LARGE SCALE GENOMIC DNA]</scope>
    <source>
        <strain evidence="12 13">DSM 12652</strain>
    </source>
</reference>
<dbReference type="PROSITE" id="PS50928">
    <property type="entry name" value="ABC_TM1"/>
    <property type="match status" value="1"/>
</dbReference>
<dbReference type="Gene3D" id="1.10.3720.10">
    <property type="entry name" value="MetI-like"/>
    <property type="match status" value="1"/>
</dbReference>
<evidence type="ECO:0000259" key="11">
    <source>
        <dbReference type="PROSITE" id="PS50928"/>
    </source>
</evidence>
<feature type="domain" description="ABC transmembrane type-1" evidence="11">
    <location>
        <begin position="64"/>
        <end position="267"/>
    </location>
</feature>
<keyword evidence="8 9" id="KW-0472">Membrane</keyword>
<dbReference type="PANTHER" id="PTHR30183:SF3">
    <property type="entry name" value="MOLYBDENUM TRANSPORT SYSTEM PERMEASE PROTEIN MODB"/>
    <property type="match status" value="1"/>
</dbReference>
<comment type="similarity">
    <text evidence="2 10">Belongs to the binding-protein-dependent transport system permease family. CysTW subfamily.</text>
</comment>
<dbReference type="NCBIfam" id="TIGR01581">
    <property type="entry name" value="Mo_ABC_porter"/>
    <property type="match status" value="1"/>
</dbReference>
<gene>
    <name evidence="12" type="ORF">EDD33_3753</name>
</gene>
<dbReference type="Proteomes" id="UP000281738">
    <property type="component" value="Unassembled WGS sequence"/>
</dbReference>